<protein>
    <recommendedName>
        <fullName evidence="7">5'-nucleotidase SurE</fullName>
        <ecNumber evidence="7">3.1.3.5</ecNumber>
    </recommendedName>
    <alternativeName>
        <fullName evidence="7">Nucleoside 5'-monophosphate phosphohydrolase</fullName>
    </alternativeName>
</protein>
<comment type="catalytic activity">
    <reaction evidence="1 7">
        <text>a ribonucleoside 5'-phosphate + H2O = a ribonucleoside + phosphate</text>
        <dbReference type="Rhea" id="RHEA:12484"/>
        <dbReference type="ChEBI" id="CHEBI:15377"/>
        <dbReference type="ChEBI" id="CHEBI:18254"/>
        <dbReference type="ChEBI" id="CHEBI:43474"/>
        <dbReference type="ChEBI" id="CHEBI:58043"/>
        <dbReference type="EC" id="3.1.3.5"/>
    </reaction>
</comment>
<comment type="cofactor">
    <cofactor evidence="7">
        <name>a divalent metal cation</name>
        <dbReference type="ChEBI" id="CHEBI:60240"/>
    </cofactor>
    <text evidence="7">Binds 1 divalent metal cation per subunit.</text>
</comment>
<gene>
    <name evidence="7 9" type="primary">surE</name>
    <name evidence="9" type="ORF">IMF26_01705</name>
</gene>
<dbReference type="GO" id="GO:0046872">
    <property type="term" value="F:metal ion binding"/>
    <property type="evidence" value="ECO:0007669"/>
    <property type="project" value="UniProtKB-UniRule"/>
</dbReference>
<feature type="binding site" evidence="7">
    <location>
        <position position="9"/>
    </location>
    <ligand>
        <name>a divalent metal cation</name>
        <dbReference type="ChEBI" id="CHEBI:60240"/>
    </ligand>
</feature>
<reference evidence="9" key="1">
    <citation type="submission" date="2020-10" db="EMBL/GenBank/DDBJ databases">
        <authorList>
            <person name="Kadnikov V."/>
            <person name="Beletsky A.V."/>
            <person name="Mardanov A.V."/>
            <person name="Karnachuk O.V."/>
            <person name="Ravin N.V."/>
        </authorList>
    </citation>
    <scope>NUCLEOTIDE SEQUENCE</scope>
    <source>
        <strain evidence="9">Bu02</strain>
    </source>
</reference>
<evidence type="ECO:0000256" key="6">
    <source>
        <dbReference type="ARBA" id="ARBA00022801"/>
    </source>
</evidence>
<evidence type="ECO:0000256" key="3">
    <source>
        <dbReference type="ARBA" id="ARBA00022490"/>
    </source>
</evidence>
<keyword evidence="3 7" id="KW-0963">Cytoplasm</keyword>
<organism evidence="9">
    <name type="scientific">Candidatus Fermentithermobacillus carboniphilus</name>
    <dbReference type="NCBI Taxonomy" id="3085328"/>
    <lineage>
        <taxon>Bacteria</taxon>
        <taxon>Bacillati</taxon>
        <taxon>Bacillota</taxon>
        <taxon>Candidatus Fermentithermobacillia</taxon>
        <taxon>Candidatus Fermentithermobacillales</taxon>
        <taxon>Candidatus Fermentithermobacillaceae</taxon>
        <taxon>Candidatus Fermentithermobacillus</taxon>
    </lineage>
</organism>
<evidence type="ECO:0000256" key="5">
    <source>
        <dbReference type="ARBA" id="ARBA00022741"/>
    </source>
</evidence>
<evidence type="ECO:0000313" key="9">
    <source>
        <dbReference type="EMBL" id="QUL98822.1"/>
    </source>
</evidence>
<dbReference type="NCBIfam" id="NF001492">
    <property type="entry name" value="PRK00346.2-2"/>
    <property type="match status" value="1"/>
</dbReference>
<comment type="subcellular location">
    <subcellularLocation>
        <location evidence="7">Cytoplasm</location>
    </subcellularLocation>
</comment>
<accession>A0AAT9LE30</accession>
<evidence type="ECO:0000256" key="7">
    <source>
        <dbReference type="HAMAP-Rule" id="MF_00060"/>
    </source>
</evidence>
<evidence type="ECO:0000256" key="2">
    <source>
        <dbReference type="ARBA" id="ARBA00011062"/>
    </source>
</evidence>
<dbReference type="GO" id="GO:0000166">
    <property type="term" value="F:nucleotide binding"/>
    <property type="evidence" value="ECO:0007669"/>
    <property type="project" value="UniProtKB-KW"/>
</dbReference>
<proteinExistence type="inferred from homology"/>
<dbReference type="NCBIfam" id="TIGR00087">
    <property type="entry name" value="surE"/>
    <property type="match status" value="1"/>
</dbReference>
<dbReference type="PANTHER" id="PTHR30457">
    <property type="entry name" value="5'-NUCLEOTIDASE SURE"/>
    <property type="match status" value="1"/>
</dbReference>
<feature type="domain" description="Survival protein SurE-like phosphatase/nucleotidase" evidence="8">
    <location>
        <begin position="4"/>
        <end position="189"/>
    </location>
</feature>
<keyword evidence="4 7" id="KW-0479">Metal-binding</keyword>
<sequence>MLLLLTNDDGINADGLRALVERALEIDGLEILVVAPDRERSASGHAISIHQPIEVREIDTGERRLRMFAASGTPADCVKLAVDGILEGRPDLLISGVNRGPNLGTDVFYSGTVSAALEGALLGVKSVAVSVGAFENIDYGLAAEFALRLGLEMTRGDGWPNLVNVNVPAVPRELVAGVAITRLGIQSYRDTFKKRFDPKGRCWFWLGGVTVDRDEPDDTDTCAIRRNLISVTPLKVDLTDYTGIEALSARDLPVPWRLT</sequence>
<dbReference type="EC" id="3.1.3.5" evidence="7"/>
<comment type="similarity">
    <text evidence="2 7">Belongs to the SurE nucleotidase family.</text>
</comment>
<dbReference type="NCBIfam" id="NF001490">
    <property type="entry name" value="PRK00346.1-4"/>
    <property type="match status" value="1"/>
</dbReference>
<dbReference type="PANTHER" id="PTHR30457:SF12">
    <property type="entry name" value="5'_3'-NUCLEOTIDASE SURE"/>
    <property type="match status" value="1"/>
</dbReference>
<dbReference type="InterPro" id="IPR002828">
    <property type="entry name" value="SurE-like_Pase/nucleotidase"/>
</dbReference>
<dbReference type="SUPFAM" id="SSF64167">
    <property type="entry name" value="SurE-like"/>
    <property type="match status" value="1"/>
</dbReference>
<dbReference type="Pfam" id="PF01975">
    <property type="entry name" value="SurE"/>
    <property type="match status" value="1"/>
</dbReference>
<evidence type="ECO:0000256" key="1">
    <source>
        <dbReference type="ARBA" id="ARBA00000815"/>
    </source>
</evidence>
<reference evidence="9" key="2">
    <citation type="journal article" date="2023" name="Biology">
        <title>Prokaryotic Life Associated with Coal-Fire Gas Vents Revealed by Metagenomics.</title>
        <authorList>
            <person name="Kadnikov V.V."/>
            <person name="Mardanov A.V."/>
            <person name="Beletsky A.V."/>
            <person name="Karnachuk O.V."/>
            <person name="Ravin N.V."/>
        </authorList>
    </citation>
    <scope>NUCLEOTIDE SEQUENCE</scope>
    <source>
        <strain evidence="9">Bu02</strain>
    </source>
</reference>
<dbReference type="GO" id="GO:0004309">
    <property type="term" value="F:exopolyphosphatase activity"/>
    <property type="evidence" value="ECO:0007669"/>
    <property type="project" value="TreeGrafter"/>
</dbReference>
<feature type="binding site" evidence="7">
    <location>
        <position position="98"/>
    </location>
    <ligand>
        <name>a divalent metal cation</name>
        <dbReference type="ChEBI" id="CHEBI:60240"/>
    </ligand>
</feature>
<dbReference type="Gene3D" id="3.40.1210.10">
    <property type="entry name" value="Survival protein SurE-like phosphatase/nucleotidase"/>
    <property type="match status" value="1"/>
</dbReference>
<keyword evidence="5 7" id="KW-0547">Nucleotide-binding</keyword>
<dbReference type="HAMAP" id="MF_00060">
    <property type="entry name" value="SurE"/>
    <property type="match status" value="1"/>
</dbReference>
<dbReference type="GO" id="GO:0005737">
    <property type="term" value="C:cytoplasm"/>
    <property type="evidence" value="ECO:0007669"/>
    <property type="project" value="UniProtKB-SubCell"/>
</dbReference>
<dbReference type="AlphaFoldDB" id="A0AAT9LE30"/>
<feature type="binding site" evidence="7">
    <location>
        <position position="41"/>
    </location>
    <ligand>
        <name>a divalent metal cation</name>
        <dbReference type="ChEBI" id="CHEBI:60240"/>
    </ligand>
</feature>
<evidence type="ECO:0000256" key="4">
    <source>
        <dbReference type="ARBA" id="ARBA00022723"/>
    </source>
</evidence>
<feature type="binding site" evidence="7">
    <location>
        <position position="8"/>
    </location>
    <ligand>
        <name>a divalent metal cation</name>
        <dbReference type="ChEBI" id="CHEBI:60240"/>
    </ligand>
</feature>
<dbReference type="KEGG" id="fcz:IMF26_01705"/>
<dbReference type="EMBL" id="CP062796">
    <property type="protein sequence ID" value="QUL98822.1"/>
    <property type="molecule type" value="Genomic_DNA"/>
</dbReference>
<name>A0AAT9LE30_9FIRM</name>
<evidence type="ECO:0000259" key="8">
    <source>
        <dbReference type="Pfam" id="PF01975"/>
    </source>
</evidence>
<comment type="function">
    <text evidence="7">Nucleotidase that shows phosphatase activity on nucleoside 5'-monophosphates.</text>
</comment>
<keyword evidence="6 7" id="KW-0378">Hydrolase</keyword>
<dbReference type="GO" id="GO:0008253">
    <property type="term" value="F:5'-nucleotidase activity"/>
    <property type="evidence" value="ECO:0007669"/>
    <property type="project" value="UniProtKB-UniRule"/>
</dbReference>
<dbReference type="InterPro" id="IPR030048">
    <property type="entry name" value="SurE"/>
</dbReference>
<dbReference type="InterPro" id="IPR036523">
    <property type="entry name" value="SurE-like_sf"/>
</dbReference>
<dbReference type="GO" id="GO:0008254">
    <property type="term" value="F:3'-nucleotidase activity"/>
    <property type="evidence" value="ECO:0007669"/>
    <property type="project" value="TreeGrafter"/>
</dbReference>